<evidence type="ECO:0000313" key="5">
    <source>
        <dbReference type="EMBL" id="QER91001.1"/>
    </source>
</evidence>
<dbReference type="EMBL" id="MN170532">
    <property type="protein sequence ID" value="QDO67120.1"/>
    <property type="molecule type" value="Genomic_DNA"/>
</dbReference>
<organism evidence="3">
    <name type="scientific">Streptomyces candidus</name>
    <dbReference type="NCBI Taxonomy" id="67283"/>
    <lineage>
        <taxon>Bacteria</taxon>
        <taxon>Bacillati</taxon>
        <taxon>Actinomycetota</taxon>
        <taxon>Actinomycetes</taxon>
        <taxon>Kitasatosporales</taxon>
        <taxon>Streptomycetaceae</taxon>
        <taxon>Streptomyces</taxon>
    </lineage>
</organism>
<protein>
    <submittedName>
        <fullName evidence="4">Glycine/D-amino acid oxidase</fullName>
    </submittedName>
    <submittedName>
        <fullName evidence="5">PyfK</fullName>
    </submittedName>
    <submittedName>
        <fullName evidence="3">PyrJ</fullName>
    </submittedName>
</protein>
<accession>A0A516ELD2</accession>
<keyword evidence="1" id="KW-0560">Oxidoreductase</keyword>
<evidence type="ECO:0000256" key="1">
    <source>
        <dbReference type="ARBA" id="ARBA00023002"/>
    </source>
</evidence>
<dbReference type="Gene3D" id="3.50.50.60">
    <property type="entry name" value="FAD/NAD(P)-binding domain"/>
    <property type="match status" value="1"/>
</dbReference>
<dbReference type="InterPro" id="IPR006076">
    <property type="entry name" value="FAD-dep_OxRdtase"/>
</dbReference>
<evidence type="ECO:0000259" key="2">
    <source>
        <dbReference type="Pfam" id="PF01266"/>
    </source>
</evidence>
<dbReference type="SUPFAM" id="SSF51905">
    <property type="entry name" value="FAD/NAD(P)-binding domain"/>
    <property type="match status" value="1"/>
</dbReference>
<dbReference type="Pfam" id="PF01266">
    <property type="entry name" value="DAO"/>
    <property type="match status" value="1"/>
</dbReference>
<dbReference type="InterPro" id="IPR036188">
    <property type="entry name" value="FAD/NAD-bd_sf"/>
</dbReference>
<name>A0A516ELD2_9ACTN</name>
<dbReference type="Gene3D" id="3.30.9.10">
    <property type="entry name" value="D-Amino Acid Oxidase, subunit A, domain 2"/>
    <property type="match status" value="1"/>
</dbReference>
<sequence length="351" mass="37186">MKVLVIGAGAIGACAALRLAEAGAQVTVMSRDEPLDTLSAHSFGWANAIDEKNSAYFELSIEALAAQERLAADVAGPRQWLFRQGNLHWGRDSASAAAQRAIADGYRELGYPVEELTPEEVIRDLEPGLALENVTGPVYFYPRDMHVLGDVLLPAVLDRARAAGADVRIGEQVESLDAVRADAVLCCAGRGNATLLPGLPLLPPGAPERLTRGLLVRTTPVSAPPNRIIHAPGLSIRPHTGNRLVLHCHDLDHTLTESSDVAALAEMALARLPEVLPGAADAEVEKAFVSVRPMPRDGMSIVGAVPGRNGVYVIATHSGLTLAPLLGEIAAREVLGDPHPLAEPFQLTRFA</sequence>
<proteinExistence type="predicted"/>
<reference evidence="4" key="2">
    <citation type="journal article" date="2019" name="Appl. Environ. Microbiol.">
        <title>Comparative investigation into formycin A and pyrazofurin A biosynthesis reveals branch pathways for the construction of C-nucleoside scaffolds.</title>
        <authorList>
            <person name="Zhang M."/>
            <person name="Zhang P."/>
            <person name="Xu G."/>
            <person name="Zhou W."/>
            <person name="Gao Y."/>
            <person name="Gong R."/>
            <person name="Cai Y.S."/>
            <person name="Cong H."/>
            <person name="Deng Z."/>
            <person name="Price N.P.J."/>
            <person name="Mao X."/>
            <person name="Chen W."/>
        </authorList>
    </citation>
    <scope>NUCLEOTIDE SEQUENCE</scope>
    <source>
        <strain evidence="4">NRRL 3601</strain>
    </source>
</reference>
<dbReference type="EMBL" id="MH493900">
    <property type="protein sequence ID" value="QDX19150.1"/>
    <property type="molecule type" value="Genomic_DNA"/>
</dbReference>
<dbReference type="GO" id="GO:0005737">
    <property type="term" value="C:cytoplasm"/>
    <property type="evidence" value="ECO:0007669"/>
    <property type="project" value="TreeGrafter"/>
</dbReference>
<reference evidence="3" key="3">
    <citation type="journal article" date="2019" name="J. ISSAAS">
        <title>The biosynthetic gene cluster of the C-nucleoside antibiotic pyrazomycin with a rare pyrazole moiety.</title>
        <authorList>
            <person name="Zhao G."/>
            <person name="Yao S."/>
            <person name="Rothchild K.W."/>
            <person name="Liu T."/>
            <person name="Liu Y."/>
            <person name="Lian J."/>
            <person name="He H.-Y."/>
            <person name="Ryan K.S."/>
            <person name="Du Y.-L."/>
        </authorList>
    </citation>
    <scope>NUCLEOTIDE SEQUENCE</scope>
</reference>
<dbReference type="GO" id="GO:0016491">
    <property type="term" value="F:oxidoreductase activity"/>
    <property type="evidence" value="ECO:0007669"/>
    <property type="project" value="UniProtKB-KW"/>
</dbReference>
<evidence type="ECO:0000313" key="3">
    <source>
        <dbReference type="EMBL" id="QDO67120.1"/>
    </source>
</evidence>
<dbReference type="PANTHER" id="PTHR13847">
    <property type="entry name" value="SARCOSINE DEHYDROGENASE-RELATED"/>
    <property type="match status" value="1"/>
</dbReference>
<dbReference type="PANTHER" id="PTHR13847:SF289">
    <property type="entry name" value="GLYCINE OXIDASE"/>
    <property type="match status" value="1"/>
</dbReference>
<gene>
    <name evidence="3" type="primary">pyrJ</name>
    <name evidence="4" type="synonym">prfR</name>
</gene>
<feature type="domain" description="FAD dependent oxidoreductase" evidence="2">
    <location>
        <begin position="2"/>
        <end position="332"/>
    </location>
</feature>
<evidence type="ECO:0000313" key="4">
    <source>
        <dbReference type="EMBL" id="QDX19150.1"/>
    </source>
</evidence>
<dbReference type="AlphaFoldDB" id="A0A516ELD2"/>
<dbReference type="EMBL" id="MN305320">
    <property type="protein sequence ID" value="QER91001.1"/>
    <property type="molecule type" value="Genomic_DNA"/>
</dbReference>
<reference evidence="5" key="1">
    <citation type="journal article" date="2019" name="Angew. Chem. Int. Ed. Engl.">
        <title>Identification of the C-Glycoside Synthases during Biosynthesis of the Pyrazole-C-Nucleosides Formycin and Pyrazofurin.</title>
        <authorList>
            <person name="Ren D."/>
            <person name="Wang S.A."/>
            <person name="Ko Y."/>
            <person name="Geng Y."/>
            <person name="Ogasawara Y."/>
            <person name="Liu H.W."/>
        </authorList>
    </citation>
    <scope>NUCLEOTIDE SEQUENCE</scope>
</reference>